<feature type="domain" description="Glycerol-3-phosphate dehydrogenase NAD-dependent C-terminal" evidence="14">
    <location>
        <begin position="184"/>
        <end position="322"/>
    </location>
</feature>
<evidence type="ECO:0000313" key="16">
    <source>
        <dbReference type="Proteomes" id="UP000323844"/>
    </source>
</evidence>
<dbReference type="InterPro" id="IPR011128">
    <property type="entry name" value="G3P_DH_NAD-dep_N"/>
</dbReference>
<dbReference type="InterPro" id="IPR036291">
    <property type="entry name" value="NAD(P)-bd_dom_sf"/>
</dbReference>
<reference evidence="15 16" key="1">
    <citation type="submission" date="2019-08" db="EMBL/GenBank/DDBJ databases">
        <title>Highly reduced genomes of protist endosymbionts show evolutionary convergence.</title>
        <authorList>
            <person name="George E."/>
            <person name="Husnik F."/>
            <person name="Tashyreva D."/>
            <person name="Prokopchuk G."/>
            <person name="Horak A."/>
            <person name="Kwong W.K."/>
            <person name="Lukes J."/>
            <person name="Keeling P.J."/>
        </authorList>
    </citation>
    <scope>NUCLEOTIDE SEQUENCE [LARGE SCALE GENOMIC DNA]</scope>
    <source>
        <strain evidence="15">1621</strain>
    </source>
</reference>
<dbReference type="GO" id="GO:0141153">
    <property type="term" value="F:glycerol-3-phosphate dehydrogenase (NADP+) activity"/>
    <property type="evidence" value="ECO:0007669"/>
    <property type="project" value="RHEA"/>
</dbReference>
<keyword evidence="2" id="KW-0444">Lipid biosynthesis</keyword>
<comment type="similarity">
    <text evidence="1 11">Belongs to the NAD-dependent glycerol-3-phosphate dehydrogenase family.</text>
</comment>
<evidence type="ECO:0000256" key="2">
    <source>
        <dbReference type="ARBA" id="ARBA00022516"/>
    </source>
</evidence>
<dbReference type="PRINTS" id="PR00077">
    <property type="entry name" value="GPDHDRGNASE"/>
</dbReference>
<keyword evidence="7" id="KW-1208">Phospholipid metabolism</keyword>
<keyword evidence="16" id="KW-1185">Reference proteome</keyword>
<evidence type="ECO:0000259" key="14">
    <source>
        <dbReference type="Pfam" id="PF07479"/>
    </source>
</evidence>
<dbReference type="Proteomes" id="UP000323844">
    <property type="component" value="Chromosome"/>
</dbReference>
<feature type="binding site" evidence="9">
    <location>
        <begin position="258"/>
        <end position="259"/>
    </location>
    <ligand>
        <name>substrate</name>
    </ligand>
</feature>
<feature type="domain" description="Glycerol-3-phosphate dehydrogenase NAD-dependent N-terminal" evidence="13">
    <location>
        <begin position="11"/>
        <end position="162"/>
    </location>
</feature>
<dbReference type="GO" id="GO:0005829">
    <property type="term" value="C:cytosol"/>
    <property type="evidence" value="ECO:0007669"/>
    <property type="project" value="TreeGrafter"/>
</dbReference>
<feature type="binding site" evidence="10">
    <location>
        <position position="144"/>
    </location>
    <ligand>
        <name>NAD(+)</name>
        <dbReference type="ChEBI" id="CHEBI:57540"/>
    </ligand>
</feature>
<dbReference type="Pfam" id="PF07479">
    <property type="entry name" value="NAD_Gly3P_dh_C"/>
    <property type="match status" value="1"/>
</dbReference>
<name>A0A5C0UIZ7_9RICK</name>
<feature type="active site" description="Proton acceptor" evidence="8">
    <location>
        <position position="195"/>
    </location>
</feature>
<dbReference type="PANTHER" id="PTHR11728:SF1">
    <property type="entry name" value="GLYCEROL-3-PHOSPHATE DEHYDROGENASE [NAD(+)] 2, CHLOROPLASTIC"/>
    <property type="match status" value="1"/>
</dbReference>
<dbReference type="SUPFAM" id="SSF48179">
    <property type="entry name" value="6-phosphogluconate dehydrogenase C-terminal domain-like"/>
    <property type="match status" value="1"/>
</dbReference>
<dbReference type="SUPFAM" id="SSF51735">
    <property type="entry name" value="NAD(P)-binding Rossmann-fold domains"/>
    <property type="match status" value="1"/>
</dbReference>
<dbReference type="EC" id="1.1.1.94" evidence="12"/>
<dbReference type="InterPro" id="IPR006168">
    <property type="entry name" value="G3P_DH_NAD-dep"/>
</dbReference>
<keyword evidence="6" id="KW-0594">Phospholipid biosynthesis</keyword>
<sequence>MNASLYEITKKISIIGAGAWGTAIAIQLCKNVDELVIVTRRLNVANAINTHKKNISLPSFPLLPKNLISSTNIQDIQDSQCIVISIASQDFKDTLLQLRSLKISKEVIIVIATKGLLTDGSLLSSITSKILGNRCAILAGPNLAIEVACDMPSHTVVGADTMPFALEVSKLISTDSFVAHPTTDIVSLQIASCVKNVAAILSGMSDGLEYGANNKSWIVALALEEIEIFSKQLSSQCKVIQSKVVGDLSLCCNNSGSRNNTFGNKLAQTPKEKRMDFINDYPILTEGRNNLLQLTALANRLNLKSNLCSVLSNILEEPENLESHFNAITRLKDQ</sequence>
<dbReference type="AlphaFoldDB" id="A0A5C0UIZ7"/>
<evidence type="ECO:0000256" key="9">
    <source>
        <dbReference type="PIRSR" id="PIRSR000114-2"/>
    </source>
</evidence>
<feature type="binding site" evidence="9">
    <location>
        <position position="114"/>
    </location>
    <ligand>
        <name>substrate</name>
    </ligand>
</feature>
<evidence type="ECO:0000256" key="11">
    <source>
        <dbReference type="RuleBase" id="RU000437"/>
    </source>
</evidence>
<evidence type="ECO:0000256" key="6">
    <source>
        <dbReference type="ARBA" id="ARBA00023209"/>
    </source>
</evidence>
<dbReference type="RefSeq" id="WP_148951844.1">
    <property type="nucleotide sequence ID" value="NZ_CP043312.1"/>
</dbReference>
<keyword evidence="10 11" id="KW-0520">NAD</keyword>
<evidence type="ECO:0000256" key="4">
    <source>
        <dbReference type="ARBA" id="ARBA00023002"/>
    </source>
</evidence>
<protein>
    <recommendedName>
        <fullName evidence="12">Glycerol-3-phosphate dehydrogenase</fullName>
        <ecNumber evidence="12">1.1.1.94</ecNumber>
    </recommendedName>
</protein>
<dbReference type="Pfam" id="PF01210">
    <property type="entry name" value="NAD_Gly3P_dh_N"/>
    <property type="match status" value="1"/>
</dbReference>
<evidence type="ECO:0000256" key="1">
    <source>
        <dbReference type="ARBA" id="ARBA00011009"/>
    </source>
</evidence>
<dbReference type="Gene3D" id="3.40.50.720">
    <property type="entry name" value="NAD(P)-binding Rossmann-like Domain"/>
    <property type="match status" value="1"/>
</dbReference>
<dbReference type="OrthoDB" id="9812273at2"/>
<keyword evidence="4 11" id="KW-0560">Oxidoreductase</keyword>
<evidence type="ECO:0000256" key="8">
    <source>
        <dbReference type="PIRSR" id="PIRSR000114-1"/>
    </source>
</evidence>
<organism evidence="15 16">
    <name type="scientific">Candidatus Sneabacter namystus</name>
    <dbReference type="NCBI Taxonomy" id="2601646"/>
    <lineage>
        <taxon>Bacteria</taxon>
        <taxon>Pseudomonadati</taxon>
        <taxon>Pseudomonadota</taxon>
        <taxon>Alphaproteobacteria</taxon>
        <taxon>Rickettsiales</taxon>
        <taxon>Rickettsiaceae</taxon>
        <taxon>Rickettsieae</taxon>
        <taxon>Candidatus Sneabacter</taxon>
    </lineage>
</organism>
<evidence type="ECO:0000259" key="13">
    <source>
        <dbReference type="Pfam" id="PF01210"/>
    </source>
</evidence>
<evidence type="ECO:0000313" key="15">
    <source>
        <dbReference type="EMBL" id="QEK39483.1"/>
    </source>
</evidence>
<dbReference type="GO" id="GO:0051287">
    <property type="term" value="F:NAD binding"/>
    <property type="evidence" value="ECO:0007669"/>
    <property type="project" value="InterPro"/>
</dbReference>
<dbReference type="InterPro" id="IPR013328">
    <property type="entry name" value="6PGD_dom2"/>
</dbReference>
<dbReference type="PIRSF" id="PIRSF000114">
    <property type="entry name" value="Glycerol-3-P_dh"/>
    <property type="match status" value="1"/>
</dbReference>
<gene>
    <name evidence="15" type="ORF">FZC37_00825</name>
</gene>
<dbReference type="InterPro" id="IPR008927">
    <property type="entry name" value="6-PGluconate_DH-like_C_sf"/>
</dbReference>
<dbReference type="EMBL" id="CP043312">
    <property type="protein sequence ID" value="QEK39483.1"/>
    <property type="molecule type" value="Genomic_DNA"/>
</dbReference>
<evidence type="ECO:0000256" key="3">
    <source>
        <dbReference type="ARBA" id="ARBA00022741"/>
    </source>
</evidence>
<dbReference type="Gene3D" id="1.10.1040.10">
    <property type="entry name" value="N-(1-d-carboxylethyl)-l-norvaline Dehydrogenase, domain 2"/>
    <property type="match status" value="1"/>
</dbReference>
<dbReference type="GO" id="GO:0008654">
    <property type="term" value="P:phospholipid biosynthetic process"/>
    <property type="evidence" value="ECO:0007669"/>
    <property type="project" value="UniProtKB-KW"/>
</dbReference>
<evidence type="ECO:0000256" key="7">
    <source>
        <dbReference type="ARBA" id="ARBA00023264"/>
    </source>
</evidence>
<proteinExistence type="inferred from homology"/>
<dbReference type="PANTHER" id="PTHR11728">
    <property type="entry name" value="GLYCEROL-3-PHOSPHATE DEHYDROGENASE"/>
    <property type="match status" value="1"/>
</dbReference>
<keyword evidence="3" id="KW-0547">Nucleotide-binding</keyword>
<evidence type="ECO:0000256" key="12">
    <source>
        <dbReference type="RuleBase" id="RU000439"/>
    </source>
</evidence>
<dbReference type="KEGG" id="snay:FZC37_00825"/>
<dbReference type="GO" id="GO:0005975">
    <property type="term" value="P:carbohydrate metabolic process"/>
    <property type="evidence" value="ECO:0007669"/>
    <property type="project" value="InterPro"/>
</dbReference>
<accession>A0A5C0UIZ7</accession>
<evidence type="ECO:0000256" key="10">
    <source>
        <dbReference type="PIRSR" id="PIRSR000114-3"/>
    </source>
</evidence>
<keyword evidence="5" id="KW-0443">Lipid metabolism</keyword>
<comment type="catalytic activity">
    <reaction evidence="12">
        <text>sn-glycerol 3-phosphate + NADP(+) = dihydroxyacetone phosphate + NADPH + H(+)</text>
        <dbReference type="Rhea" id="RHEA:11096"/>
        <dbReference type="ChEBI" id="CHEBI:15378"/>
        <dbReference type="ChEBI" id="CHEBI:57597"/>
        <dbReference type="ChEBI" id="CHEBI:57642"/>
        <dbReference type="ChEBI" id="CHEBI:57783"/>
        <dbReference type="ChEBI" id="CHEBI:58349"/>
        <dbReference type="EC" id="1.1.1.94"/>
    </reaction>
</comment>
<feature type="binding site" evidence="10">
    <location>
        <position position="258"/>
    </location>
    <ligand>
        <name>NAD(+)</name>
        <dbReference type="ChEBI" id="CHEBI:57540"/>
    </ligand>
</feature>
<dbReference type="InterPro" id="IPR006109">
    <property type="entry name" value="G3P_DH_NAD-dep_C"/>
</dbReference>
<feature type="binding site" evidence="10">
    <location>
        <begin position="16"/>
        <end position="21"/>
    </location>
    <ligand>
        <name>NAD(+)</name>
        <dbReference type="ChEBI" id="CHEBI:57540"/>
    </ligand>
</feature>
<dbReference type="GO" id="GO:0046168">
    <property type="term" value="P:glycerol-3-phosphate catabolic process"/>
    <property type="evidence" value="ECO:0007669"/>
    <property type="project" value="InterPro"/>
</dbReference>
<evidence type="ECO:0000256" key="5">
    <source>
        <dbReference type="ARBA" id="ARBA00023098"/>
    </source>
</evidence>